<evidence type="ECO:0000313" key="2">
    <source>
        <dbReference type="EMBL" id="EKJ75440.1"/>
    </source>
</evidence>
<dbReference type="KEGG" id="fpu:FPSE_04393"/>
<dbReference type="GeneID" id="20363011"/>
<feature type="compositionally biased region" description="Acidic residues" evidence="1">
    <location>
        <begin position="48"/>
        <end position="60"/>
    </location>
</feature>
<dbReference type="EMBL" id="AFNW01000087">
    <property type="protein sequence ID" value="EKJ75440.1"/>
    <property type="molecule type" value="Genomic_DNA"/>
</dbReference>
<gene>
    <name evidence="2" type="ORF">FPSE_04393</name>
</gene>
<feature type="region of interest" description="Disordered" evidence="1">
    <location>
        <begin position="1"/>
        <end position="111"/>
    </location>
</feature>
<name>K3W181_FUSPC</name>
<comment type="caution">
    <text evidence="2">The sequence shown here is derived from an EMBL/GenBank/DDBJ whole genome shotgun (WGS) entry which is preliminary data.</text>
</comment>
<dbReference type="RefSeq" id="XP_009255786.1">
    <property type="nucleotide sequence ID" value="XM_009257511.1"/>
</dbReference>
<dbReference type="HOGENOM" id="CLU_2158545_0_0_1"/>
<accession>K3W181</accession>
<dbReference type="Proteomes" id="UP000007978">
    <property type="component" value="Chromosome 4"/>
</dbReference>
<evidence type="ECO:0000313" key="3">
    <source>
        <dbReference type="Proteomes" id="UP000007978"/>
    </source>
</evidence>
<reference evidence="2 3" key="1">
    <citation type="journal article" date="2012" name="PLoS Pathog.">
        <title>Comparative pathogenomics reveals horizontally acquired novel virulence genes in fungi infecting cereal hosts.</title>
        <authorList>
            <person name="Gardiner D.M."/>
            <person name="McDonald M.C."/>
            <person name="Covarelli L."/>
            <person name="Solomon P.S."/>
            <person name="Rusu A.G."/>
            <person name="Marshall M."/>
            <person name="Kazan K."/>
            <person name="Chakraborty S."/>
            <person name="McDonald B.A."/>
            <person name="Manners J.M."/>
        </authorList>
    </citation>
    <scope>NUCLEOTIDE SEQUENCE [LARGE SCALE GENOMIC DNA]</scope>
    <source>
        <strain evidence="2 3">CS3096</strain>
    </source>
</reference>
<evidence type="ECO:0000256" key="1">
    <source>
        <dbReference type="SAM" id="MobiDB-lite"/>
    </source>
</evidence>
<dbReference type="OrthoDB" id="10621676at2759"/>
<protein>
    <submittedName>
        <fullName evidence="2">Uncharacterized protein</fullName>
    </submittedName>
</protein>
<proteinExistence type="predicted"/>
<organism evidence="2 3">
    <name type="scientific">Fusarium pseudograminearum (strain CS3096)</name>
    <name type="common">Wheat and barley crown-rot fungus</name>
    <dbReference type="NCBI Taxonomy" id="1028729"/>
    <lineage>
        <taxon>Eukaryota</taxon>
        <taxon>Fungi</taxon>
        <taxon>Dikarya</taxon>
        <taxon>Ascomycota</taxon>
        <taxon>Pezizomycotina</taxon>
        <taxon>Sordariomycetes</taxon>
        <taxon>Hypocreomycetidae</taxon>
        <taxon>Hypocreales</taxon>
        <taxon>Nectriaceae</taxon>
        <taxon>Fusarium</taxon>
    </lineage>
</organism>
<keyword evidence="3" id="KW-1185">Reference proteome</keyword>
<dbReference type="AlphaFoldDB" id="K3W181"/>
<sequence>MTPMPSHILNDTLQLDSDDDGMDHAADIAYMQEQPADGVDAPANEPLADQEGEQVEDSGEEFQTPNDEPQAHEGGQVEESGEEFRTPTNKRSADVEGDEVEEPDPKRARTE</sequence>